<sequence length="165" mass="19411">MSNLYAILAPSQAKQRCRTNEQNDHEEGSIIRREIKPPKRYAKFDLVAYALNVAEDIDGNQESSTYSEVVSCEDLEKWMFTMQEEIESLYKNRTWDLVKLSKDLSYAVNVVSRFMVNPDKKYWKVVRWILRYFRGTTDVYLQFRRNRDEVIGYVNADFAGDLGVV</sequence>
<name>A0A1U8LDT1_GOSHI</name>
<evidence type="ECO:0000313" key="1">
    <source>
        <dbReference type="Proteomes" id="UP000818029"/>
    </source>
</evidence>
<accession>A0A1U8LDT1</accession>
<keyword evidence="1" id="KW-1185">Reference proteome</keyword>
<dbReference type="PaxDb" id="3635-A0A1U8LDT1"/>
<proteinExistence type="predicted"/>
<dbReference type="AlphaFoldDB" id="A0A1U8LDT1"/>
<dbReference type="KEGG" id="ghi:107926436"/>
<reference evidence="1" key="1">
    <citation type="journal article" date="2020" name="Nat. Genet.">
        <title>Genomic diversifications of five Gossypium allopolyploid species and their impact on cotton improvement.</title>
        <authorList>
            <person name="Chen Z.J."/>
            <person name="Sreedasyam A."/>
            <person name="Ando A."/>
            <person name="Song Q."/>
            <person name="De Santiago L.M."/>
            <person name="Hulse-Kemp A.M."/>
            <person name="Ding M."/>
            <person name="Ye W."/>
            <person name="Kirkbride R.C."/>
            <person name="Jenkins J."/>
            <person name="Plott C."/>
            <person name="Lovell J."/>
            <person name="Lin Y.M."/>
            <person name="Vaughn R."/>
            <person name="Liu B."/>
            <person name="Simpson S."/>
            <person name="Scheffler B.E."/>
            <person name="Wen L."/>
            <person name="Saski C.A."/>
            <person name="Grover C.E."/>
            <person name="Hu G."/>
            <person name="Conover J.L."/>
            <person name="Carlson J.W."/>
            <person name="Shu S."/>
            <person name="Boston L.B."/>
            <person name="Williams M."/>
            <person name="Peterson D.G."/>
            <person name="McGee K."/>
            <person name="Jones D.C."/>
            <person name="Wendel J.F."/>
            <person name="Stelly D.M."/>
            <person name="Grimwood J."/>
            <person name="Schmutz J."/>
        </authorList>
    </citation>
    <scope>NUCLEOTIDE SEQUENCE [LARGE SCALE GENOMIC DNA]</scope>
    <source>
        <strain evidence="1">cv. TM-1</strain>
    </source>
</reference>
<evidence type="ECO:0000313" key="2">
    <source>
        <dbReference type="RefSeq" id="XP_016712772.1"/>
    </source>
</evidence>
<dbReference type="OrthoDB" id="1749075at2759"/>
<protein>
    <submittedName>
        <fullName evidence="2">Uncharacterized protein</fullName>
    </submittedName>
</protein>
<organism evidence="1 2">
    <name type="scientific">Gossypium hirsutum</name>
    <name type="common">Upland cotton</name>
    <name type="synonym">Gossypium mexicanum</name>
    <dbReference type="NCBI Taxonomy" id="3635"/>
    <lineage>
        <taxon>Eukaryota</taxon>
        <taxon>Viridiplantae</taxon>
        <taxon>Streptophyta</taxon>
        <taxon>Embryophyta</taxon>
        <taxon>Tracheophyta</taxon>
        <taxon>Spermatophyta</taxon>
        <taxon>Magnoliopsida</taxon>
        <taxon>eudicotyledons</taxon>
        <taxon>Gunneridae</taxon>
        <taxon>Pentapetalae</taxon>
        <taxon>rosids</taxon>
        <taxon>malvids</taxon>
        <taxon>Malvales</taxon>
        <taxon>Malvaceae</taxon>
        <taxon>Malvoideae</taxon>
        <taxon>Gossypium</taxon>
    </lineage>
</organism>
<reference evidence="2" key="2">
    <citation type="submission" date="2025-08" db="UniProtKB">
        <authorList>
            <consortium name="RefSeq"/>
        </authorList>
    </citation>
    <scope>IDENTIFICATION</scope>
</reference>
<dbReference type="Proteomes" id="UP000818029">
    <property type="component" value="Chromosome D07"/>
</dbReference>
<dbReference type="GeneID" id="107926436"/>
<dbReference type="RefSeq" id="XP_016712772.1">
    <property type="nucleotide sequence ID" value="XM_016857283.1"/>
</dbReference>
<gene>
    <name evidence="2" type="primary">LOC107926436</name>
</gene>